<gene>
    <name evidence="1" type="ORF">KS419_09895</name>
</gene>
<reference evidence="1 2" key="1">
    <citation type="submission" date="2021-06" db="EMBL/GenBank/DDBJ databases">
        <title>Bacillus sp. RD4P76, an endophyte from a halophyte.</title>
        <authorList>
            <person name="Sun J.-Q."/>
        </authorList>
    </citation>
    <scope>NUCLEOTIDE SEQUENCE [LARGE SCALE GENOMIC DNA]</scope>
    <source>
        <strain evidence="1 2">CGMCC 1.15917</strain>
    </source>
</reference>
<dbReference type="Proteomes" id="UP000784880">
    <property type="component" value="Unassembled WGS sequence"/>
</dbReference>
<name>A0ABS6JF76_9BACI</name>
<dbReference type="EMBL" id="JAHQCS010000092">
    <property type="protein sequence ID" value="MBU9712050.1"/>
    <property type="molecule type" value="Genomic_DNA"/>
</dbReference>
<organism evidence="1 2">
    <name type="scientific">Evansella tamaricis</name>
    <dbReference type="NCBI Taxonomy" id="2069301"/>
    <lineage>
        <taxon>Bacteria</taxon>
        <taxon>Bacillati</taxon>
        <taxon>Bacillota</taxon>
        <taxon>Bacilli</taxon>
        <taxon>Bacillales</taxon>
        <taxon>Bacillaceae</taxon>
        <taxon>Evansella</taxon>
    </lineage>
</organism>
<dbReference type="RefSeq" id="WP_217066225.1">
    <property type="nucleotide sequence ID" value="NZ_JAHQCS010000092.1"/>
</dbReference>
<proteinExistence type="predicted"/>
<evidence type="ECO:0000313" key="2">
    <source>
        <dbReference type="Proteomes" id="UP000784880"/>
    </source>
</evidence>
<feature type="non-terminal residue" evidence="1">
    <location>
        <position position="1"/>
    </location>
</feature>
<evidence type="ECO:0000313" key="1">
    <source>
        <dbReference type="EMBL" id="MBU9712050.1"/>
    </source>
</evidence>
<comment type="caution">
    <text evidence="1">The sequence shown here is derived from an EMBL/GenBank/DDBJ whole genome shotgun (WGS) entry which is preliminary data.</text>
</comment>
<keyword evidence="2" id="KW-1185">Reference proteome</keyword>
<accession>A0ABS6JF76</accession>
<sequence>VRSWRKLFPNERLEKDFGKKLSQVVPERAVGKGFRSEDVSSCSRTGCSRRISVRSCLKLFPNERLEKDFGKKLEQIVPERVVGEGFR</sequence>
<protein>
    <submittedName>
        <fullName evidence="1">Uncharacterized protein</fullName>
    </submittedName>
</protein>